<dbReference type="InterPro" id="IPR013328">
    <property type="entry name" value="6PGD_dom2"/>
</dbReference>
<evidence type="ECO:0000259" key="10">
    <source>
        <dbReference type="Pfam" id="PF08546"/>
    </source>
</evidence>
<dbReference type="SUPFAM" id="SSF48179">
    <property type="entry name" value="6-phosphogluconate dehydrogenase C-terminal domain-like"/>
    <property type="match status" value="1"/>
</dbReference>
<dbReference type="EMBL" id="LNGC01000023">
    <property type="protein sequence ID" value="KYC52460.1"/>
    <property type="molecule type" value="Genomic_DNA"/>
</dbReference>
<keyword evidence="5 8" id="KW-0560">Oxidoreductase</keyword>
<dbReference type="GO" id="GO:0015937">
    <property type="term" value="P:coenzyme A biosynthetic process"/>
    <property type="evidence" value="ECO:0007669"/>
    <property type="project" value="UniProtKB-UniPathway"/>
</dbReference>
<dbReference type="InterPro" id="IPR013752">
    <property type="entry name" value="KPA_reductase"/>
</dbReference>
<comment type="pathway">
    <text evidence="1 8">Cofactor biosynthesis; coenzyme A biosynthesis.</text>
</comment>
<evidence type="ECO:0000256" key="8">
    <source>
        <dbReference type="RuleBase" id="RU362068"/>
    </source>
</evidence>
<dbReference type="Pfam" id="PF08546">
    <property type="entry name" value="ApbA_C"/>
    <property type="match status" value="1"/>
</dbReference>
<sequence length="304" mass="34485">MKVIKNVCIYGVGGVGGYFGAKIINADRNKDLKVSFVARGKHLEAIKNKGLILKTDDKQILVRPDCAIENVNELEKIDLILVCVKSYDLDGVILSIKDKIDNDTIILPLLNGVDVYERIRNVLDKGLVLPACVYVGTHIENYGIVLQKGGDGKIIFGKDPKTNYYPQEVIDFFGKLKINFSFQEEPYKEIWTKYMFIAAYGLVTAKTGKTLGEVLDDSELIRDIEGIMKEIKMIADKKNITLDEDVTKKSIDKARSFPYETKTSFQRDVENPNKKNEKDLFGGTIIRFGEEYGIDTKYTEKYYF</sequence>
<dbReference type="GO" id="GO:0015940">
    <property type="term" value="P:pantothenate biosynthetic process"/>
    <property type="evidence" value="ECO:0007669"/>
    <property type="project" value="InterPro"/>
</dbReference>
<dbReference type="Gene3D" id="1.10.1040.10">
    <property type="entry name" value="N-(1-d-carboxylethyl)-l-norvaline Dehydrogenase, domain 2"/>
    <property type="match status" value="1"/>
</dbReference>
<evidence type="ECO:0000256" key="5">
    <source>
        <dbReference type="ARBA" id="ARBA00023002"/>
    </source>
</evidence>
<evidence type="ECO:0000256" key="4">
    <source>
        <dbReference type="ARBA" id="ARBA00022993"/>
    </source>
</evidence>
<dbReference type="InterPro" id="IPR013332">
    <property type="entry name" value="KPR_N"/>
</dbReference>
<evidence type="ECO:0000313" key="12">
    <source>
        <dbReference type="Proteomes" id="UP000075398"/>
    </source>
</evidence>
<comment type="caution">
    <text evidence="11">The sequence shown here is derived from an EMBL/GenBank/DDBJ whole genome shotgun (WGS) entry which is preliminary data.</text>
</comment>
<dbReference type="PATRIC" id="fig|1705409.3.peg.814"/>
<dbReference type="GO" id="GO:0008677">
    <property type="term" value="F:2-dehydropantoate 2-reductase activity"/>
    <property type="evidence" value="ECO:0007669"/>
    <property type="project" value="UniProtKB-EC"/>
</dbReference>
<feature type="domain" description="Ketopantoate reductase N-terminal" evidence="9">
    <location>
        <begin position="7"/>
        <end position="158"/>
    </location>
</feature>
<dbReference type="UniPathway" id="UPA00241"/>
<reference evidence="11 12" key="1">
    <citation type="journal article" date="2016" name="ISME J.">
        <title>Chasing the elusive Euryarchaeota class WSA2: genomes reveal a uniquely fastidious methyl-reducing methanogen.</title>
        <authorList>
            <person name="Nobu M.K."/>
            <person name="Narihiro T."/>
            <person name="Kuroda K."/>
            <person name="Mei R."/>
            <person name="Liu W.T."/>
        </authorList>
    </citation>
    <scope>NUCLEOTIDE SEQUENCE [LARGE SCALE GENOMIC DNA]</scope>
    <source>
        <strain evidence="11">U1lsi0528_Bin055</strain>
    </source>
</reference>
<accession>A0A150J5F4</accession>
<dbReference type="Gene3D" id="3.40.50.720">
    <property type="entry name" value="NAD(P)-binding Rossmann-like Domain"/>
    <property type="match status" value="1"/>
</dbReference>
<dbReference type="InterPro" id="IPR003710">
    <property type="entry name" value="ApbA"/>
</dbReference>
<dbReference type="PANTHER" id="PTHR21708:SF26">
    <property type="entry name" value="2-DEHYDROPANTOATE 2-REDUCTASE"/>
    <property type="match status" value="1"/>
</dbReference>
<dbReference type="InterPro" id="IPR008927">
    <property type="entry name" value="6-PGluconate_DH-like_C_sf"/>
</dbReference>
<dbReference type="PANTHER" id="PTHR21708">
    <property type="entry name" value="PROBABLE 2-DEHYDROPANTOATE 2-REDUCTASE"/>
    <property type="match status" value="1"/>
</dbReference>
<name>A0A150J5F4_9EURY</name>
<dbReference type="InterPro" id="IPR051402">
    <property type="entry name" value="KPR-Related"/>
</dbReference>
<dbReference type="AlphaFoldDB" id="A0A150J5F4"/>
<dbReference type="EC" id="1.1.1.169" evidence="8"/>
<evidence type="ECO:0000256" key="6">
    <source>
        <dbReference type="ARBA" id="ARBA00047506"/>
    </source>
</evidence>
<dbReference type="Pfam" id="PF02558">
    <property type="entry name" value="ApbA"/>
    <property type="match status" value="1"/>
</dbReference>
<evidence type="ECO:0000259" key="9">
    <source>
        <dbReference type="Pfam" id="PF02558"/>
    </source>
</evidence>
<dbReference type="InterPro" id="IPR036291">
    <property type="entry name" value="NAD(P)-bd_dom_sf"/>
</dbReference>
<gene>
    <name evidence="11" type="ORF">AMQ22_00796</name>
</gene>
<comment type="similarity">
    <text evidence="2 8">Belongs to the ketopantoate reductase family.</text>
</comment>
<dbReference type="GO" id="GO:0005737">
    <property type="term" value="C:cytoplasm"/>
    <property type="evidence" value="ECO:0007669"/>
    <property type="project" value="TreeGrafter"/>
</dbReference>
<proteinExistence type="inferred from homology"/>
<evidence type="ECO:0000256" key="2">
    <source>
        <dbReference type="ARBA" id="ARBA00007870"/>
    </source>
</evidence>
<comment type="catalytic activity">
    <reaction evidence="6">
        <text>(R)-pantoate + NADP(+) = 2-dehydropantoate + NADPH + H(+)</text>
        <dbReference type="Rhea" id="RHEA:16233"/>
        <dbReference type="ChEBI" id="CHEBI:11561"/>
        <dbReference type="ChEBI" id="CHEBI:15378"/>
        <dbReference type="ChEBI" id="CHEBI:15980"/>
        <dbReference type="ChEBI" id="CHEBI:57783"/>
        <dbReference type="ChEBI" id="CHEBI:58349"/>
        <dbReference type="EC" id="1.1.1.169"/>
    </reaction>
    <physiologicalReaction direction="right-to-left" evidence="6">
        <dbReference type="Rhea" id="RHEA:16235"/>
    </physiologicalReaction>
</comment>
<dbReference type="SUPFAM" id="SSF51735">
    <property type="entry name" value="NAD(P)-binding Rossmann-fold domains"/>
    <property type="match status" value="1"/>
</dbReference>
<evidence type="ECO:0000256" key="7">
    <source>
        <dbReference type="ARBA" id="ARBA00048196"/>
    </source>
</evidence>
<comment type="function">
    <text evidence="8">Catalyzes the NADPH-dependent reduction of ketopantoate into pantoic acid.</text>
</comment>
<comment type="catalytic activity">
    <reaction evidence="7">
        <text>(R)-pantoate + NAD(+) = 2-dehydropantoate + NADH + H(+)</text>
        <dbReference type="Rhea" id="RHEA:61292"/>
        <dbReference type="ChEBI" id="CHEBI:11561"/>
        <dbReference type="ChEBI" id="CHEBI:15378"/>
        <dbReference type="ChEBI" id="CHEBI:15980"/>
        <dbReference type="ChEBI" id="CHEBI:57540"/>
        <dbReference type="ChEBI" id="CHEBI:57945"/>
    </reaction>
    <physiologicalReaction direction="right-to-left" evidence="7">
        <dbReference type="Rhea" id="RHEA:61294"/>
    </physiologicalReaction>
</comment>
<keyword evidence="4 8" id="KW-0173">Coenzyme A biosynthesis</keyword>
<evidence type="ECO:0000256" key="3">
    <source>
        <dbReference type="ARBA" id="ARBA00022857"/>
    </source>
</evidence>
<dbReference type="Proteomes" id="UP000075398">
    <property type="component" value="Unassembled WGS sequence"/>
</dbReference>
<evidence type="ECO:0000313" key="11">
    <source>
        <dbReference type="EMBL" id="KYC52460.1"/>
    </source>
</evidence>
<feature type="domain" description="Ketopantoate reductase C-terminal" evidence="10">
    <location>
        <begin position="188"/>
        <end position="300"/>
    </location>
</feature>
<protein>
    <recommendedName>
        <fullName evidence="8">2-dehydropantoate 2-reductase</fullName>
        <ecNumber evidence="8">1.1.1.169</ecNumber>
    </recommendedName>
    <alternativeName>
        <fullName evidence="8">Ketopantoate reductase</fullName>
    </alternativeName>
</protein>
<organism evidence="11 12">
    <name type="scientific">Candidatus Methanofastidiosum methylothiophilum</name>
    <dbReference type="NCBI Taxonomy" id="1705564"/>
    <lineage>
        <taxon>Archaea</taxon>
        <taxon>Methanobacteriati</taxon>
        <taxon>Methanobacteriota</taxon>
        <taxon>Stenosarchaea group</taxon>
        <taxon>Candidatus Methanofastidiosia</taxon>
        <taxon>Candidatus Methanofastidiosales</taxon>
        <taxon>Candidatus Methanofastidiosaceae</taxon>
        <taxon>Candidatus Methanofastidiosum</taxon>
    </lineage>
</organism>
<evidence type="ECO:0000256" key="1">
    <source>
        <dbReference type="ARBA" id="ARBA00004724"/>
    </source>
</evidence>
<keyword evidence="3 8" id="KW-0521">NADP</keyword>
<dbReference type="NCBIfam" id="TIGR00745">
    <property type="entry name" value="apbA_panE"/>
    <property type="match status" value="1"/>
</dbReference>